<dbReference type="AlphaFoldDB" id="A0A9W2XTY1"/>
<dbReference type="GeneID" id="129604149"/>
<accession>A0A9W2XTY1</accession>
<dbReference type="Pfam" id="PF22589">
    <property type="entry name" value="SPMIP1"/>
    <property type="match status" value="1"/>
</dbReference>
<dbReference type="PANTHER" id="PTHR35826">
    <property type="entry name" value="PROTEIN ATP6V1FNB-LIKE"/>
    <property type="match status" value="1"/>
</dbReference>
<dbReference type="OrthoDB" id="410807at2759"/>
<feature type="region of interest" description="Disordered" evidence="1">
    <location>
        <begin position="38"/>
        <end position="175"/>
    </location>
</feature>
<name>A0A9W2XTY1_BETSP</name>
<protein>
    <submittedName>
        <fullName evidence="4">Protein ATP6V1FNB</fullName>
    </submittedName>
</protein>
<evidence type="ECO:0000313" key="3">
    <source>
        <dbReference type="Proteomes" id="UP000515150"/>
    </source>
</evidence>
<gene>
    <name evidence="4" type="primary">LOC129604149</name>
</gene>
<dbReference type="Proteomes" id="UP000515150">
    <property type="component" value="Chromosome 5"/>
</dbReference>
<dbReference type="KEGG" id="bspl:129604149"/>
<proteinExistence type="predicted"/>
<keyword evidence="3" id="KW-1185">Reference proteome</keyword>
<feature type="domain" description="Sperm microtubule inner protein 1 C-terminal" evidence="2">
    <location>
        <begin position="128"/>
        <end position="236"/>
    </location>
</feature>
<feature type="compositionally biased region" description="Pro residues" evidence="1">
    <location>
        <begin position="47"/>
        <end position="62"/>
    </location>
</feature>
<dbReference type="InterPro" id="IPR054323">
    <property type="entry name" value="SPMIP1_C"/>
</dbReference>
<evidence type="ECO:0000259" key="2">
    <source>
        <dbReference type="Pfam" id="PF22589"/>
    </source>
</evidence>
<sequence length="244" mass="27354">MRYLLTTQSQGCYREQIQKEMLTRLAWRSRYASLYPSCSLPQQLSREPPPPADPRPVLPPPARTEGGQSHLPPPPHPPARTEGGQSHLPPPHPHPPARTEGGQSHLPPPHPHLPPPHPPARTEGGHCHLQPPHPHPPALSEEGDEKLTDTSIMRPASPQTRHTLYQDSSHHGRGRSLYLQRRGRIRPEERFQFPLLSSWEYGWRLGDYSLNYRTPSCARSPVVKNAFYARNGVFHSASATDALG</sequence>
<dbReference type="RefSeq" id="XP_055365164.1">
    <property type="nucleotide sequence ID" value="XM_055509189.1"/>
</dbReference>
<feature type="compositionally biased region" description="Polar residues" evidence="1">
    <location>
        <begin position="157"/>
        <end position="167"/>
    </location>
</feature>
<evidence type="ECO:0000313" key="4">
    <source>
        <dbReference type="RefSeq" id="XP_055365164.1"/>
    </source>
</evidence>
<feature type="compositionally biased region" description="Pro residues" evidence="1">
    <location>
        <begin position="106"/>
        <end position="119"/>
    </location>
</feature>
<reference evidence="4" key="1">
    <citation type="submission" date="2025-08" db="UniProtKB">
        <authorList>
            <consortium name="RefSeq"/>
        </authorList>
    </citation>
    <scope>IDENTIFICATION</scope>
</reference>
<evidence type="ECO:0000256" key="1">
    <source>
        <dbReference type="SAM" id="MobiDB-lite"/>
    </source>
</evidence>
<dbReference type="PANTHER" id="PTHR35826:SF5">
    <property type="entry name" value="GENE 45521-RELATED"/>
    <property type="match status" value="1"/>
</dbReference>
<organism evidence="3 4">
    <name type="scientific">Betta splendens</name>
    <name type="common">Siamese fighting fish</name>
    <dbReference type="NCBI Taxonomy" id="158456"/>
    <lineage>
        <taxon>Eukaryota</taxon>
        <taxon>Metazoa</taxon>
        <taxon>Chordata</taxon>
        <taxon>Craniata</taxon>
        <taxon>Vertebrata</taxon>
        <taxon>Euteleostomi</taxon>
        <taxon>Actinopterygii</taxon>
        <taxon>Neopterygii</taxon>
        <taxon>Teleostei</taxon>
        <taxon>Neoteleostei</taxon>
        <taxon>Acanthomorphata</taxon>
        <taxon>Anabantaria</taxon>
        <taxon>Anabantiformes</taxon>
        <taxon>Anabantoidei</taxon>
        <taxon>Osphronemidae</taxon>
        <taxon>Betta</taxon>
    </lineage>
</organism>